<comment type="caution">
    <text evidence="2">The sequence shown here is derived from an EMBL/GenBank/DDBJ whole genome shotgun (WGS) entry which is preliminary data.</text>
</comment>
<evidence type="ECO:0000256" key="1">
    <source>
        <dbReference type="SAM" id="MobiDB-lite"/>
    </source>
</evidence>
<dbReference type="EMBL" id="JNVU01000009">
    <property type="protein sequence ID" value="KEI45784.1"/>
    <property type="molecule type" value="Genomic_DNA"/>
</dbReference>
<evidence type="ECO:0000313" key="2">
    <source>
        <dbReference type="EMBL" id="KEI45784.1"/>
    </source>
</evidence>
<dbReference type="STRING" id="28042.GU90_02545"/>
<dbReference type="RefSeq" id="WP_037332389.1">
    <property type="nucleotide sequence ID" value="NZ_JAJUIW010000002.1"/>
</dbReference>
<dbReference type="eggNOG" id="COG0778">
    <property type="taxonomic scope" value="Bacteria"/>
</dbReference>
<sequence>MQNIATPPVLSQDDLAEAVEFTDHTVWPPNGRLWELRVHRHAVELHSVHPSQRPADVESGHRLSRLAGGAALFNLRLCLLHKQIKPVVTLLPRLAPASTLATVRTTGRSTAPPAELAALYACAQHTGAPPLRTEPCESYEQATLVRAAREEQSWLHLLSPEQTGPALELAVPGGSSAAALEFTSAFSPELAVLGSPLGSREADLLAGQALQRVWLTARHFGLSIAVHLLTSHEARSGIRQLIGGGFFPQALLSIEPSAPIPTPRPSAEEEFSSSPRTA</sequence>
<feature type="region of interest" description="Disordered" evidence="1">
    <location>
        <begin position="257"/>
        <end position="278"/>
    </location>
</feature>
<gene>
    <name evidence="2" type="ORF">GU90_02545</name>
</gene>
<dbReference type="GO" id="GO:0016491">
    <property type="term" value="F:oxidoreductase activity"/>
    <property type="evidence" value="ECO:0007669"/>
    <property type="project" value="InterPro"/>
</dbReference>
<proteinExistence type="predicted"/>
<dbReference type="InterPro" id="IPR000415">
    <property type="entry name" value="Nitroreductase-like"/>
</dbReference>
<dbReference type="AlphaFoldDB" id="A0A073BDD8"/>
<evidence type="ECO:0008006" key="4">
    <source>
        <dbReference type="Google" id="ProtNLM"/>
    </source>
</evidence>
<evidence type="ECO:0000313" key="3">
    <source>
        <dbReference type="Proteomes" id="UP000031419"/>
    </source>
</evidence>
<keyword evidence="3" id="KW-1185">Reference proteome</keyword>
<protein>
    <recommendedName>
        <fullName evidence="4">Nitroreductase</fullName>
    </recommendedName>
</protein>
<name>A0A073BDD8_9PSEU</name>
<organism evidence="2 3">
    <name type="scientific">Saccharopolyspora rectivirgula</name>
    <dbReference type="NCBI Taxonomy" id="28042"/>
    <lineage>
        <taxon>Bacteria</taxon>
        <taxon>Bacillati</taxon>
        <taxon>Actinomycetota</taxon>
        <taxon>Actinomycetes</taxon>
        <taxon>Pseudonocardiales</taxon>
        <taxon>Pseudonocardiaceae</taxon>
        <taxon>Saccharopolyspora</taxon>
    </lineage>
</organism>
<dbReference type="Gene3D" id="3.40.109.10">
    <property type="entry name" value="NADH Oxidase"/>
    <property type="match status" value="1"/>
</dbReference>
<dbReference type="Proteomes" id="UP000031419">
    <property type="component" value="Unassembled WGS sequence"/>
</dbReference>
<dbReference type="OrthoDB" id="8156917at2"/>
<reference evidence="2 3" key="1">
    <citation type="submission" date="2014-06" db="EMBL/GenBank/DDBJ databases">
        <title>Saccharopolyspora rectivirgula DSM-43113 Genome sequencing.</title>
        <authorList>
            <person name="Barrera C."/>
            <person name="Millon L."/>
            <person name="Rognon B."/>
            <person name="Zaugg C."/>
            <person name="Monod M."/>
        </authorList>
    </citation>
    <scope>NUCLEOTIDE SEQUENCE [LARGE SCALE GENOMIC DNA]</scope>
    <source>
        <strain evidence="2 3">DSM 43113</strain>
    </source>
</reference>
<accession>A0A073BDD8</accession>